<dbReference type="Proteomes" id="UP000247810">
    <property type="component" value="Unassembled WGS sequence"/>
</dbReference>
<dbReference type="AlphaFoldDB" id="A0A319D1T8"/>
<feature type="region of interest" description="Disordered" evidence="4">
    <location>
        <begin position="283"/>
        <end position="303"/>
    </location>
</feature>
<evidence type="ECO:0000256" key="1">
    <source>
        <dbReference type="ARBA" id="ARBA00006484"/>
    </source>
</evidence>
<dbReference type="InterPro" id="IPR020904">
    <property type="entry name" value="Sc_DH/Rdtase_CS"/>
</dbReference>
<evidence type="ECO:0000256" key="3">
    <source>
        <dbReference type="ARBA" id="ARBA00023002"/>
    </source>
</evidence>
<keyword evidence="6" id="KW-1185">Reference proteome</keyword>
<reference evidence="5 6" key="1">
    <citation type="submission" date="2018-02" db="EMBL/GenBank/DDBJ databases">
        <title>The genomes of Aspergillus section Nigri reveals drivers in fungal speciation.</title>
        <authorList>
            <consortium name="DOE Joint Genome Institute"/>
            <person name="Vesth T.C."/>
            <person name="Nybo J."/>
            <person name="Theobald S."/>
            <person name="Brandl J."/>
            <person name="Frisvad J.C."/>
            <person name="Nielsen K.F."/>
            <person name="Lyhne E.K."/>
            <person name="Kogle M.E."/>
            <person name="Kuo A."/>
            <person name="Riley R."/>
            <person name="Clum A."/>
            <person name="Nolan M."/>
            <person name="Lipzen A."/>
            <person name="Salamov A."/>
            <person name="Henrissat B."/>
            <person name="Wiebenga A."/>
            <person name="De vries R.P."/>
            <person name="Grigoriev I.V."/>
            <person name="Mortensen U.H."/>
            <person name="Andersen M.R."/>
            <person name="Baker S.E."/>
        </authorList>
    </citation>
    <scope>NUCLEOTIDE SEQUENCE [LARGE SCALE GENOMIC DNA]</scope>
    <source>
        <strain evidence="5 6">CBS 707.79</strain>
    </source>
</reference>
<dbReference type="InterPro" id="IPR002347">
    <property type="entry name" value="SDR_fam"/>
</dbReference>
<keyword evidence="2" id="KW-0521">NADP</keyword>
<name>A0A319D1T8_9EURO</name>
<dbReference type="GO" id="GO:0044550">
    <property type="term" value="P:secondary metabolite biosynthetic process"/>
    <property type="evidence" value="ECO:0007669"/>
    <property type="project" value="UniProtKB-ARBA"/>
</dbReference>
<dbReference type="PRINTS" id="PR00081">
    <property type="entry name" value="GDHRDH"/>
</dbReference>
<gene>
    <name evidence="5" type="ORF">BO71DRAFT_332830</name>
</gene>
<dbReference type="PROSITE" id="PS00061">
    <property type="entry name" value="ADH_SHORT"/>
    <property type="match status" value="1"/>
</dbReference>
<keyword evidence="3" id="KW-0560">Oxidoreductase</keyword>
<dbReference type="FunFam" id="3.40.50.720:FF:000643">
    <property type="entry name" value="Short chain dehydrogenase/reductase family oxidoreductase, putative"/>
    <property type="match status" value="1"/>
</dbReference>
<comment type="similarity">
    <text evidence="1">Belongs to the short-chain dehydrogenases/reductases (SDR) family.</text>
</comment>
<evidence type="ECO:0000256" key="4">
    <source>
        <dbReference type="SAM" id="MobiDB-lite"/>
    </source>
</evidence>
<dbReference type="PANTHER" id="PTHR44229:SF4">
    <property type="entry name" value="15-HYDROXYPROSTAGLANDIN DEHYDROGENASE [NAD(+)]"/>
    <property type="match status" value="1"/>
</dbReference>
<dbReference type="EMBL" id="KZ825954">
    <property type="protein sequence ID" value="PYH91170.1"/>
    <property type="molecule type" value="Genomic_DNA"/>
</dbReference>
<dbReference type="STRING" id="1448320.A0A319D1T8"/>
<proteinExistence type="inferred from homology"/>
<dbReference type="GO" id="GO:0005737">
    <property type="term" value="C:cytoplasm"/>
    <property type="evidence" value="ECO:0007669"/>
    <property type="project" value="TreeGrafter"/>
</dbReference>
<evidence type="ECO:0000256" key="2">
    <source>
        <dbReference type="ARBA" id="ARBA00022857"/>
    </source>
</evidence>
<organism evidence="5 6">
    <name type="scientific">Aspergillus ellipticus CBS 707.79</name>
    <dbReference type="NCBI Taxonomy" id="1448320"/>
    <lineage>
        <taxon>Eukaryota</taxon>
        <taxon>Fungi</taxon>
        <taxon>Dikarya</taxon>
        <taxon>Ascomycota</taxon>
        <taxon>Pezizomycotina</taxon>
        <taxon>Eurotiomycetes</taxon>
        <taxon>Eurotiomycetidae</taxon>
        <taxon>Eurotiales</taxon>
        <taxon>Aspergillaceae</taxon>
        <taxon>Aspergillus</taxon>
        <taxon>Aspergillus subgen. Circumdati</taxon>
    </lineage>
</organism>
<dbReference type="SUPFAM" id="SSF51735">
    <property type="entry name" value="NAD(P)-binding Rossmann-fold domains"/>
    <property type="match status" value="1"/>
</dbReference>
<dbReference type="VEuPathDB" id="FungiDB:BO71DRAFT_332830"/>
<accession>A0A319D1T8</accession>
<dbReference type="Gene3D" id="3.40.50.720">
    <property type="entry name" value="NAD(P)-binding Rossmann-like Domain"/>
    <property type="match status" value="1"/>
</dbReference>
<dbReference type="GO" id="GO:0016491">
    <property type="term" value="F:oxidoreductase activity"/>
    <property type="evidence" value="ECO:0007669"/>
    <property type="project" value="UniProtKB-KW"/>
</dbReference>
<dbReference type="Pfam" id="PF00106">
    <property type="entry name" value="adh_short"/>
    <property type="match status" value="1"/>
</dbReference>
<dbReference type="InterPro" id="IPR036291">
    <property type="entry name" value="NAD(P)-bd_dom_sf"/>
</dbReference>
<feature type="compositionally biased region" description="Low complexity" evidence="4">
    <location>
        <begin position="293"/>
        <end position="303"/>
    </location>
</feature>
<sequence length="325" mass="35085">MTNSTAESIPPFSVDGKTAIVTGAGSGINLAFASLLLSRTCNVVIADIALRPEAEQLIANHEAPDASPRAIFVRTDVTSWADLARMFDHALATFGEFHILCPGAGIYEPYWSNFWHPPGSQASRDKEDADRYALFDINVTHPIRATQMALSHWLHPESPASNPVSPQNPRRVVHISSIAGQMPNVVCPMYGASKFAVTGFVRCLGPLEQTVGVRVNGVGPGLIRTPLWTDNPEKMMLLDEEKDGWATPEEVAVAMLRCVEESDLPGGTILEVVRNTTRKVELVNDPGPGAAGGNASTASNNGKGSEQILVWLQEKEMWGPRPKAV</sequence>
<dbReference type="OrthoDB" id="5296at2759"/>
<protein>
    <submittedName>
        <fullName evidence="5">NAD(P)-binding protein</fullName>
    </submittedName>
</protein>
<evidence type="ECO:0000313" key="6">
    <source>
        <dbReference type="Proteomes" id="UP000247810"/>
    </source>
</evidence>
<dbReference type="PANTHER" id="PTHR44229">
    <property type="entry name" value="15-HYDROXYPROSTAGLANDIN DEHYDROGENASE [NAD(+)]"/>
    <property type="match status" value="1"/>
</dbReference>
<evidence type="ECO:0000313" key="5">
    <source>
        <dbReference type="EMBL" id="PYH91170.1"/>
    </source>
</evidence>